<dbReference type="EMBL" id="CP002583">
    <property type="protein sequence ID" value="ADZ93275.1"/>
    <property type="molecule type" value="Genomic_DNA"/>
</dbReference>
<evidence type="ECO:0000256" key="1">
    <source>
        <dbReference type="ARBA" id="ARBA00007169"/>
    </source>
</evidence>
<dbReference type="STRING" id="717774.Marme_4072"/>
<dbReference type="InterPro" id="IPR001031">
    <property type="entry name" value="Thioesterase"/>
</dbReference>
<protein>
    <submittedName>
        <fullName evidence="3">Thioesterase</fullName>
    </submittedName>
</protein>
<proteinExistence type="inferred from homology"/>
<reference evidence="3 4" key="1">
    <citation type="journal article" date="2012" name="Stand. Genomic Sci.">
        <title>Complete genome sequence of the melanogenic marine bacterium Marinomonas mediterranea type strain (MMB-1(T)).</title>
        <authorList>
            <person name="Lucas-Elio P."/>
            <person name="Goodwin L."/>
            <person name="Woyke T."/>
            <person name="Pitluck S."/>
            <person name="Nolan M."/>
            <person name="Kyrpides N.C."/>
            <person name="Detter J.C."/>
            <person name="Copeland A."/>
            <person name="Teshima H."/>
            <person name="Bruce D."/>
            <person name="Detter C."/>
            <person name="Tapia R."/>
            <person name="Han S."/>
            <person name="Land M.L."/>
            <person name="Ivanova N."/>
            <person name="Mikhailova N."/>
            <person name="Johnston A.W."/>
            <person name="Sanchez-Amat A."/>
        </authorList>
    </citation>
    <scope>NUCLEOTIDE SEQUENCE [LARGE SCALE GENOMIC DNA]</scope>
    <source>
        <strain evidence="4">ATCC 700492 / JCM 21426 / NBRC 103028 / MMB-1</strain>
    </source>
</reference>
<dbReference type="GO" id="GO:0008610">
    <property type="term" value="P:lipid biosynthetic process"/>
    <property type="evidence" value="ECO:0007669"/>
    <property type="project" value="TreeGrafter"/>
</dbReference>
<accession>F2K061</accession>
<evidence type="ECO:0000313" key="3">
    <source>
        <dbReference type="EMBL" id="ADZ93275.1"/>
    </source>
</evidence>
<evidence type="ECO:0000313" key="4">
    <source>
        <dbReference type="Proteomes" id="UP000001062"/>
    </source>
</evidence>
<feature type="domain" description="Thioesterase" evidence="2">
    <location>
        <begin position="16"/>
        <end position="229"/>
    </location>
</feature>
<dbReference type="PANTHER" id="PTHR11487">
    <property type="entry name" value="THIOESTERASE"/>
    <property type="match status" value="1"/>
</dbReference>
<sequence length="246" mass="27428">MYFLPLNQPSEAKLALVCFPYAGGHGRIFADWVGAIGTDIALYGVQLPGRGERLLQAPVTEMKQLVRKLVVAFSNMPSMPKVFLGHSLGGRIAFELITQLSSERKELPLHFIASGCRAPHLPRQKYNIHQLPDDEFIAILRQMGGTPKALLEDEELLSLLLPSIKGDFKLAETCPASGVKELPVPISLFNGIDDGIDVRSQSEHWQKHFSSKIDEHWFAGGHFFIHHQQGAYLTELRSVLKKVMAH</sequence>
<keyword evidence="4" id="KW-1185">Reference proteome</keyword>
<dbReference type="PANTHER" id="PTHR11487:SF0">
    <property type="entry name" value="S-ACYL FATTY ACID SYNTHASE THIOESTERASE, MEDIUM CHAIN"/>
    <property type="match status" value="1"/>
</dbReference>
<evidence type="ECO:0000259" key="2">
    <source>
        <dbReference type="Pfam" id="PF00975"/>
    </source>
</evidence>
<dbReference type="OrthoDB" id="8480037at2"/>
<dbReference type="AlphaFoldDB" id="F2K061"/>
<dbReference type="eggNOG" id="COG3208">
    <property type="taxonomic scope" value="Bacteria"/>
</dbReference>
<organism evidence="3 4">
    <name type="scientific">Marinomonas mediterranea (strain ATCC 700492 / JCM 21426 / NBRC 103028 / MMB-1)</name>
    <dbReference type="NCBI Taxonomy" id="717774"/>
    <lineage>
        <taxon>Bacteria</taxon>
        <taxon>Pseudomonadati</taxon>
        <taxon>Pseudomonadota</taxon>
        <taxon>Gammaproteobacteria</taxon>
        <taxon>Oceanospirillales</taxon>
        <taxon>Oceanospirillaceae</taxon>
        <taxon>Marinomonas</taxon>
    </lineage>
</organism>
<dbReference type="InterPro" id="IPR029058">
    <property type="entry name" value="AB_hydrolase_fold"/>
</dbReference>
<dbReference type="InterPro" id="IPR012223">
    <property type="entry name" value="TEII"/>
</dbReference>
<comment type="similarity">
    <text evidence="1">Belongs to the thioesterase family.</text>
</comment>
<dbReference type="SUPFAM" id="SSF53474">
    <property type="entry name" value="alpha/beta-Hydrolases"/>
    <property type="match status" value="1"/>
</dbReference>
<dbReference type="Gene3D" id="3.40.50.1820">
    <property type="entry name" value="alpha/beta hydrolase"/>
    <property type="match status" value="1"/>
</dbReference>
<name>F2K061_MARM1</name>
<dbReference type="RefSeq" id="WP_013663177.1">
    <property type="nucleotide sequence ID" value="NC_015276.1"/>
</dbReference>
<dbReference type="KEGG" id="mme:Marme_4072"/>
<dbReference type="Proteomes" id="UP000001062">
    <property type="component" value="Chromosome"/>
</dbReference>
<dbReference type="HOGENOM" id="CLU_070456_1_1_6"/>
<gene>
    <name evidence="3" type="ordered locus">Marme_4072</name>
</gene>
<dbReference type="PATRIC" id="fig|717774.3.peg.4207"/>
<dbReference type="Pfam" id="PF00975">
    <property type="entry name" value="Thioesterase"/>
    <property type="match status" value="1"/>
</dbReference>